<gene>
    <name evidence="14" type="ORF">EIO64_08500</name>
</gene>
<evidence type="ECO:0000256" key="8">
    <source>
        <dbReference type="ARBA" id="ARBA00022989"/>
    </source>
</evidence>
<dbReference type="InterPro" id="IPR003594">
    <property type="entry name" value="HATPase_dom"/>
</dbReference>
<accession>A0A4D7AJX0</accession>
<evidence type="ECO:0000313" key="14">
    <source>
        <dbReference type="EMBL" id="QCI59259.1"/>
    </source>
</evidence>
<dbReference type="GeneID" id="89523049"/>
<dbReference type="InterPro" id="IPR004358">
    <property type="entry name" value="Sig_transdc_His_kin-like_C"/>
</dbReference>
<comment type="catalytic activity">
    <reaction evidence="1">
        <text>ATP + protein L-histidine = ADP + protein N-phospho-L-histidine.</text>
        <dbReference type="EC" id="2.7.13.3"/>
    </reaction>
</comment>
<evidence type="ECO:0000256" key="1">
    <source>
        <dbReference type="ARBA" id="ARBA00000085"/>
    </source>
</evidence>
<dbReference type="KEGG" id="obj:EIO64_08500"/>
<evidence type="ECO:0000259" key="12">
    <source>
        <dbReference type="PROSITE" id="PS50109"/>
    </source>
</evidence>
<keyword evidence="4" id="KW-0597">Phosphoprotein</keyword>
<evidence type="ECO:0000256" key="10">
    <source>
        <dbReference type="ARBA" id="ARBA00023136"/>
    </source>
</evidence>
<dbReference type="FunFam" id="3.30.565.10:FF:000006">
    <property type="entry name" value="Sensor histidine kinase WalK"/>
    <property type="match status" value="1"/>
</dbReference>
<dbReference type="GO" id="GO:0000155">
    <property type="term" value="F:phosphorelay sensor kinase activity"/>
    <property type="evidence" value="ECO:0007669"/>
    <property type="project" value="InterPro"/>
</dbReference>
<dbReference type="InterPro" id="IPR005467">
    <property type="entry name" value="His_kinase_dom"/>
</dbReference>
<keyword evidence="10 11" id="KW-0472">Membrane</keyword>
<dbReference type="SUPFAM" id="SSF55874">
    <property type="entry name" value="ATPase domain of HSP90 chaperone/DNA topoisomerase II/histidine kinase"/>
    <property type="match status" value="1"/>
</dbReference>
<keyword evidence="5" id="KW-0808">Transferase</keyword>
<dbReference type="Proteomes" id="UP000298642">
    <property type="component" value="Chromosome"/>
</dbReference>
<evidence type="ECO:0000256" key="2">
    <source>
        <dbReference type="ARBA" id="ARBA00004370"/>
    </source>
</evidence>
<dbReference type="Pfam" id="PF02518">
    <property type="entry name" value="HATPase_c"/>
    <property type="match status" value="1"/>
</dbReference>
<proteinExistence type="predicted"/>
<dbReference type="PANTHER" id="PTHR45436">
    <property type="entry name" value="SENSOR HISTIDINE KINASE YKOH"/>
    <property type="match status" value="1"/>
</dbReference>
<evidence type="ECO:0000256" key="5">
    <source>
        <dbReference type="ARBA" id="ARBA00022679"/>
    </source>
</evidence>
<dbReference type="PRINTS" id="PR00344">
    <property type="entry name" value="BCTRLSENSOR"/>
</dbReference>
<evidence type="ECO:0000313" key="15">
    <source>
        <dbReference type="Proteomes" id="UP000298642"/>
    </source>
</evidence>
<dbReference type="CDD" id="cd00075">
    <property type="entry name" value="HATPase"/>
    <property type="match status" value="1"/>
</dbReference>
<feature type="domain" description="Histidine kinase" evidence="12">
    <location>
        <begin position="163"/>
        <end position="376"/>
    </location>
</feature>
<dbReference type="SMART" id="SM00387">
    <property type="entry name" value="HATPase_c"/>
    <property type="match status" value="1"/>
</dbReference>
<keyword evidence="8 11" id="KW-1133">Transmembrane helix</keyword>
<keyword evidence="15" id="KW-1185">Reference proteome</keyword>
<evidence type="ECO:0000256" key="9">
    <source>
        <dbReference type="ARBA" id="ARBA00023012"/>
    </source>
</evidence>
<dbReference type="GO" id="GO:0005886">
    <property type="term" value="C:plasma membrane"/>
    <property type="evidence" value="ECO:0007669"/>
    <property type="project" value="TreeGrafter"/>
</dbReference>
<dbReference type="CDD" id="cd06225">
    <property type="entry name" value="HAMP"/>
    <property type="match status" value="1"/>
</dbReference>
<dbReference type="Gene3D" id="3.30.565.10">
    <property type="entry name" value="Histidine kinase-like ATPase, C-terminal domain"/>
    <property type="match status" value="1"/>
</dbReference>
<keyword evidence="6 11" id="KW-0812">Transmembrane</keyword>
<organism evidence="14 15">
    <name type="scientific">Dysosmobacter welbionis</name>
    <dbReference type="NCBI Taxonomy" id="2093857"/>
    <lineage>
        <taxon>Bacteria</taxon>
        <taxon>Bacillati</taxon>
        <taxon>Bacillota</taxon>
        <taxon>Clostridia</taxon>
        <taxon>Eubacteriales</taxon>
        <taxon>Oscillospiraceae</taxon>
        <taxon>Dysosmobacter</taxon>
    </lineage>
</organism>
<sequence>MRKPMSLRLRVTLLCAALLTLCCLLLTVTNNFSAIRMADAIQAVPLLPAQRAELEDSVSLPMAELHISDTIQQAQGAFHMQSLLAMVAILALGLFLIYRLVGKALAPLDTLTCRIRERTAADLAQPVEIPDSGDEAAAVALAFNQMSQRLNQVFVMQRNFSRNAAHEFRTPLAVLKTRIGLFRKKQDFRPQATLELLQIVEGEVDRLSAMVSELLELTNLERASRGERLSSGQLIRSAADQAAPQAEARSITILVDAAPCTLAGNAELLRQAVCNLVENAVKYSPAGSVVHIAGHRDGEWFQIVVADQGPGIPESLRQRIFEPFFRVDDSRSRQLGGAGLGLALVRAIAEFHGGAVYVEKSRGAGSRFVLKLPCEQDPPPD</sequence>
<feature type="transmembrane region" description="Helical" evidence="11">
    <location>
        <begin position="83"/>
        <end position="101"/>
    </location>
</feature>
<dbReference type="SMART" id="SM00304">
    <property type="entry name" value="HAMP"/>
    <property type="match status" value="1"/>
</dbReference>
<dbReference type="InterPro" id="IPR050428">
    <property type="entry name" value="TCS_sensor_his_kinase"/>
</dbReference>
<keyword evidence="9" id="KW-0902">Two-component regulatory system</keyword>
<comment type="subcellular location">
    <subcellularLocation>
        <location evidence="2">Membrane</location>
    </subcellularLocation>
</comment>
<dbReference type="Gene3D" id="1.10.287.130">
    <property type="match status" value="1"/>
</dbReference>
<evidence type="ECO:0000256" key="4">
    <source>
        <dbReference type="ARBA" id="ARBA00022553"/>
    </source>
</evidence>
<dbReference type="SMART" id="SM00388">
    <property type="entry name" value="HisKA"/>
    <property type="match status" value="1"/>
</dbReference>
<evidence type="ECO:0000259" key="13">
    <source>
        <dbReference type="PROSITE" id="PS50885"/>
    </source>
</evidence>
<protein>
    <recommendedName>
        <fullName evidence="3">histidine kinase</fullName>
        <ecNumber evidence="3">2.7.13.3</ecNumber>
    </recommendedName>
</protein>
<dbReference type="PROSITE" id="PS50885">
    <property type="entry name" value="HAMP"/>
    <property type="match status" value="1"/>
</dbReference>
<keyword evidence="7 14" id="KW-0418">Kinase</keyword>
<dbReference type="Gene3D" id="6.10.340.10">
    <property type="match status" value="1"/>
</dbReference>
<dbReference type="InterPro" id="IPR003661">
    <property type="entry name" value="HisK_dim/P_dom"/>
</dbReference>
<dbReference type="RefSeq" id="WP_119311715.1">
    <property type="nucleotide sequence ID" value="NZ_CP034413.3"/>
</dbReference>
<evidence type="ECO:0000256" key="11">
    <source>
        <dbReference type="SAM" id="Phobius"/>
    </source>
</evidence>
<dbReference type="Pfam" id="PF00512">
    <property type="entry name" value="HisKA"/>
    <property type="match status" value="1"/>
</dbReference>
<dbReference type="EC" id="2.7.13.3" evidence="3"/>
<reference evidence="15" key="1">
    <citation type="submission" date="2018-12" db="EMBL/GenBank/DDBJ databases">
        <title>Dusodibacter welbiota gen. nov., sp. nov., isolated from human faeces and emended description of the Oscillibacter genus.</title>
        <authorList>
            <person name="Le Roy T."/>
            <person name="Van der Smissen P."/>
            <person name="Delzenne N."/>
            <person name="Muccioli G."/>
            <person name="Collet J.F."/>
            <person name="Cani P.D."/>
        </authorList>
    </citation>
    <scope>NUCLEOTIDE SEQUENCE [LARGE SCALE GENOMIC DNA]</scope>
    <source>
        <strain evidence="15">J115</strain>
    </source>
</reference>
<evidence type="ECO:0000256" key="6">
    <source>
        <dbReference type="ARBA" id="ARBA00022692"/>
    </source>
</evidence>
<feature type="domain" description="HAMP" evidence="13">
    <location>
        <begin position="102"/>
        <end position="155"/>
    </location>
</feature>
<dbReference type="EMBL" id="CP034413">
    <property type="protein sequence ID" value="QCI59259.1"/>
    <property type="molecule type" value="Genomic_DNA"/>
</dbReference>
<dbReference type="InterPro" id="IPR036890">
    <property type="entry name" value="HATPase_C_sf"/>
</dbReference>
<dbReference type="SUPFAM" id="SSF47384">
    <property type="entry name" value="Homodimeric domain of signal transducing histidine kinase"/>
    <property type="match status" value="1"/>
</dbReference>
<dbReference type="InterPro" id="IPR036097">
    <property type="entry name" value="HisK_dim/P_sf"/>
</dbReference>
<dbReference type="Pfam" id="PF00672">
    <property type="entry name" value="HAMP"/>
    <property type="match status" value="1"/>
</dbReference>
<dbReference type="PROSITE" id="PS50109">
    <property type="entry name" value="HIS_KIN"/>
    <property type="match status" value="1"/>
</dbReference>
<dbReference type="CDD" id="cd00082">
    <property type="entry name" value="HisKA"/>
    <property type="match status" value="1"/>
</dbReference>
<dbReference type="AlphaFoldDB" id="A0A4D7AJX0"/>
<evidence type="ECO:0000256" key="7">
    <source>
        <dbReference type="ARBA" id="ARBA00022777"/>
    </source>
</evidence>
<evidence type="ECO:0000256" key="3">
    <source>
        <dbReference type="ARBA" id="ARBA00012438"/>
    </source>
</evidence>
<name>A0A4D7AJX0_9FIRM</name>
<dbReference type="PANTHER" id="PTHR45436:SF5">
    <property type="entry name" value="SENSOR HISTIDINE KINASE TRCS"/>
    <property type="match status" value="1"/>
</dbReference>
<dbReference type="InterPro" id="IPR003660">
    <property type="entry name" value="HAMP_dom"/>
</dbReference>